<evidence type="ECO:0000313" key="1">
    <source>
        <dbReference type="Ensembl" id="ENSACIP00000023451.1"/>
    </source>
</evidence>
<dbReference type="AlphaFoldDB" id="A0A3Q0SK32"/>
<protein>
    <submittedName>
        <fullName evidence="1">Uncharacterized protein</fullName>
    </submittedName>
</protein>
<sequence length="211" mass="23111">MGLKTANNRVLLSGVFVGLLNKRDDCSVGFLKIFVSSSTDKIKMLLNFSTLCLLVCVSHRGDICPDLSNHSGLAPLVLAKRHCANKDAIHLLKGQKVKGFKRGAHSRLESMQTAASERLAEVEEQRKVLQSIESGLKKKKKQVLRAVTLTKGISVIWFTGSLHRLQLTHPGARSTEKSEHTHIIDIQHTQTHTPIVGGLWNAAPAIVEGSL</sequence>
<organism evidence="1 2">
    <name type="scientific">Amphilophus citrinellus</name>
    <name type="common">Midas cichlid</name>
    <name type="synonym">Cichlasoma citrinellum</name>
    <dbReference type="NCBI Taxonomy" id="61819"/>
    <lineage>
        <taxon>Eukaryota</taxon>
        <taxon>Metazoa</taxon>
        <taxon>Chordata</taxon>
        <taxon>Craniata</taxon>
        <taxon>Vertebrata</taxon>
        <taxon>Euteleostomi</taxon>
        <taxon>Actinopterygii</taxon>
        <taxon>Neopterygii</taxon>
        <taxon>Teleostei</taxon>
        <taxon>Neoteleostei</taxon>
        <taxon>Acanthomorphata</taxon>
        <taxon>Ovalentaria</taxon>
        <taxon>Cichlomorphae</taxon>
        <taxon>Cichliformes</taxon>
        <taxon>Cichlidae</taxon>
        <taxon>New World cichlids</taxon>
        <taxon>Cichlasomatinae</taxon>
        <taxon>Heroini</taxon>
        <taxon>Amphilophus</taxon>
    </lineage>
</organism>
<dbReference type="STRING" id="61819.ENSACIP00000023451"/>
<keyword evidence="2" id="KW-1185">Reference proteome</keyword>
<reference evidence="1" key="1">
    <citation type="submission" date="2025-08" db="UniProtKB">
        <authorList>
            <consortium name="Ensembl"/>
        </authorList>
    </citation>
    <scope>IDENTIFICATION</scope>
</reference>
<accession>A0A3Q0SK32</accession>
<evidence type="ECO:0000313" key="2">
    <source>
        <dbReference type="Proteomes" id="UP000261340"/>
    </source>
</evidence>
<reference evidence="1" key="2">
    <citation type="submission" date="2025-09" db="UniProtKB">
        <authorList>
            <consortium name="Ensembl"/>
        </authorList>
    </citation>
    <scope>IDENTIFICATION</scope>
</reference>
<name>A0A3Q0SK32_AMPCI</name>
<dbReference type="Ensembl" id="ENSACIT00000024066.1">
    <property type="protein sequence ID" value="ENSACIP00000023451.1"/>
    <property type="gene ID" value="ENSACIG00000018221.1"/>
</dbReference>
<proteinExistence type="predicted"/>
<dbReference type="Proteomes" id="UP000261340">
    <property type="component" value="Unplaced"/>
</dbReference>